<dbReference type="GO" id="GO:0008716">
    <property type="term" value="F:D-alanine-D-alanine ligase activity"/>
    <property type="evidence" value="ECO:0007669"/>
    <property type="project" value="TreeGrafter"/>
</dbReference>
<gene>
    <name evidence="4" type="ORF">ASPWEDRAFT_174822</name>
</gene>
<dbReference type="OrthoDB" id="66144at2759"/>
<dbReference type="VEuPathDB" id="FungiDB:ASPWEDRAFT_174822"/>
<name>A0A1L9RER9_ASPWE</name>
<keyword evidence="1" id="KW-0547">Nucleotide-binding</keyword>
<evidence type="ECO:0000259" key="3">
    <source>
        <dbReference type="PROSITE" id="PS50975"/>
    </source>
</evidence>
<dbReference type="AlphaFoldDB" id="A0A1L9RER9"/>
<dbReference type="InterPro" id="IPR029063">
    <property type="entry name" value="SAM-dependent_MTases_sf"/>
</dbReference>
<dbReference type="SUPFAM" id="SSF56059">
    <property type="entry name" value="Glutathione synthetase ATP-binding domain-like"/>
    <property type="match status" value="1"/>
</dbReference>
<evidence type="ECO:0000313" key="5">
    <source>
        <dbReference type="Proteomes" id="UP000184383"/>
    </source>
</evidence>
<dbReference type="GO" id="GO:0046872">
    <property type="term" value="F:metal ion binding"/>
    <property type="evidence" value="ECO:0007669"/>
    <property type="project" value="InterPro"/>
</dbReference>
<reference evidence="5" key="1">
    <citation type="journal article" date="2017" name="Genome Biol.">
        <title>Comparative genomics reveals high biological diversity and specific adaptations in the industrially and medically important fungal genus Aspergillus.</title>
        <authorList>
            <person name="de Vries R.P."/>
            <person name="Riley R."/>
            <person name="Wiebenga A."/>
            <person name="Aguilar-Osorio G."/>
            <person name="Amillis S."/>
            <person name="Uchima C.A."/>
            <person name="Anderluh G."/>
            <person name="Asadollahi M."/>
            <person name="Askin M."/>
            <person name="Barry K."/>
            <person name="Battaglia E."/>
            <person name="Bayram O."/>
            <person name="Benocci T."/>
            <person name="Braus-Stromeyer S.A."/>
            <person name="Caldana C."/>
            <person name="Canovas D."/>
            <person name="Cerqueira G.C."/>
            <person name="Chen F."/>
            <person name="Chen W."/>
            <person name="Choi C."/>
            <person name="Clum A."/>
            <person name="Dos Santos R.A."/>
            <person name="Damasio A.R."/>
            <person name="Diallinas G."/>
            <person name="Emri T."/>
            <person name="Fekete E."/>
            <person name="Flipphi M."/>
            <person name="Freyberg S."/>
            <person name="Gallo A."/>
            <person name="Gournas C."/>
            <person name="Habgood R."/>
            <person name="Hainaut M."/>
            <person name="Harispe M.L."/>
            <person name="Henrissat B."/>
            <person name="Hilden K.S."/>
            <person name="Hope R."/>
            <person name="Hossain A."/>
            <person name="Karabika E."/>
            <person name="Karaffa L."/>
            <person name="Karanyi Z."/>
            <person name="Krasevec N."/>
            <person name="Kuo A."/>
            <person name="Kusch H."/>
            <person name="LaButti K."/>
            <person name="Lagendijk E.L."/>
            <person name="Lapidus A."/>
            <person name="Levasseur A."/>
            <person name="Lindquist E."/>
            <person name="Lipzen A."/>
            <person name="Logrieco A.F."/>
            <person name="MacCabe A."/>
            <person name="Maekelae M.R."/>
            <person name="Malavazi I."/>
            <person name="Melin P."/>
            <person name="Meyer V."/>
            <person name="Mielnichuk N."/>
            <person name="Miskei M."/>
            <person name="Molnar A.P."/>
            <person name="Mule G."/>
            <person name="Ngan C.Y."/>
            <person name="Orejas M."/>
            <person name="Orosz E."/>
            <person name="Ouedraogo J.P."/>
            <person name="Overkamp K.M."/>
            <person name="Park H.-S."/>
            <person name="Perrone G."/>
            <person name="Piumi F."/>
            <person name="Punt P.J."/>
            <person name="Ram A.F."/>
            <person name="Ramon A."/>
            <person name="Rauscher S."/>
            <person name="Record E."/>
            <person name="Riano-Pachon D.M."/>
            <person name="Robert V."/>
            <person name="Roehrig J."/>
            <person name="Ruller R."/>
            <person name="Salamov A."/>
            <person name="Salih N.S."/>
            <person name="Samson R.A."/>
            <person name="Sandor E."/>
            <person name="Sanguinetti M."/>
            <person name="Schuetze T."/>
            <person name="Sepcic K."/>
            <person name="Shelest E."/>
            <person name="Sherlock G."/>
            <person name="Sophianopoulou V."/>
            <person name="Squina F.M."/>
            <person name="Sun H."/>
            <person name="Susca A."/>
            <person name="Todd R.B."/>
            <person name="Tsang A."/>
            <person name="Unkles S.E."/>
            <person name="van de Wiele N."/>
            <person name="van Rossen-Uffink D."/>
            <person name="Oliveira J.V."/>
            <person name="Vesth T.C."/>
            <person name="Visser J."/>
            <person name="Yu J.-H."/>
            <person name="Zhou M."/>
            <person name="Andersen M.R."/>
            <person name="Archer D.B."/>
            <person name="Baker S.E."/>
            <person name="Benoit I."/>
            <person name="Brakhage A.A."/>
            <person name="Braus G.H."/>
            <person name="Fischer R."/>
            <person name="Frisvad J.C."/>
            <person name="Goldman G.H."/>
            <person name="Houbraken J."/>
            <person name="Oakley B."/>
            <person name="Pocsi I."/>
            <person name="Scazzocchio C."/>
            <person name="Seiboth B."/>
            <person name="vanKuyk P.A."/>
            <person name="Wortman J."/>
            <person name="Dyer P.S."/>
            <person name="Grigoriev I.V."/>
        </authorList>
    </citation>
    <scope>NUCLEOTIDE SEQUENCE [LARGE SCALE GENOMIC DNA]</scope>
    <source>
        <strain evidence="5">DTO 134E9</strain>
    </source>
</reference>
<sequence>MRICVLQPSHGGSGSNLEESTDAVSKPGAHTSQHKFENRFIHMKTAREEIDNIVAEGFDFYINLLWGTLDDPVAGIQASQYFESLGVPSAGVRSWQRSRNKKAFHENARRRGAPPVPGTTQFPLVVKPASGRTSQMIDENSVCYNETELNDALRRINSQMYPFRLQRAKALGIMDPQAYIESYDPVGRSSDDIVIQEYIDGEDYVVTVIEMGDSAIALNPCIMKSKGLSRKEKFVTLDLKLDPKTRMKLITRDDDPALFGNLQQAALEAFEAGMFRGSYMGCDVDFRVRPDGQVFVIGANPLPAAFLPGELKHQGLPTIESLPGGHTAVVDIFITNYFLRNGIGREWGKVAANYDDMAQTYDGDGETHSQDAKNFQTIVQQFDFAGTVFDLACGTGFFGRVLAANRPEKDYSLTGFDISVEMVAICRKTGLYSEVYIDRMQTCLLKAHDQAEADHIVCFGAAHFLSPEELTFCLVLCFVVARKSITIAIDEIPDSYNENLDRLGHSCMRSLNHLAHMESFGVPRGWRLISRQRQYSWTSPTTGDDVFSNFFRFERIDGENGRDIKALAVRELN</sequence>
<dbReference type="PANTHER" id="PTHR23132">
    <property type="entry name" value="D-ALANINE--D-ALANINE LIGASE"/>
    <property type="match status" value="1"/>
</dbReference>
<organism evidence="4 5">
    <name type="scientific">Aspergillus wentii DTO 134E9</name>
    <dbReference type="NCBI Taxonomy" id="1073089"/>
    <lineage>
        <taxon>Eukaryota</taxon>
        <taxon>Fungi</taxon>
        <taxon>Dikarya</taxon>
        <taxon>Ascomycota</taxon>
        <taxon>Pezizomycotina</taxon>
        <taxon>Eurotiomycetes</taxon>
        <taxon>Eurotiomycetidae</taxon>
        <taxon>Eurotiales</taxon>
        <taxon>Aspergillaceae</taxon>
        <taxon>Aspergillus</taxon>
        <taxon>Aspergillus subgen. Cremei</taxon>
    </lineage>
</organism>
<dbReference type="EMBL" id="KV878214">
    <property type="protein sequence ID" value="OJJ33415.1"/>
    <property type="molecule type" value="Genomic_DNA"/>
</dbReference>
<dbReference type="RefSeq" id="XP_040687092.1">
    <property type="nucleotide sequence ID" value="XM_040831277.1"/>
</dbReference>
<dbReference type="Gene3D" id="3.30.470.20">
    <property type="entry name" value="ATP-grasp fold, B domain"/>
    <property type="match status" value="1"/>
</dbReference>
<evidence type="ECO:0000313" key="4">
    <source>
        <dbReference type="EMBL" id="OJJ33415.1"/>
    </source>
</evidence>
<dbReference type="PANTHER" id="PTHR23132:SF23">
    <property type="entry name" value="D-ALANINE--D-ALANINE LIGASE B"/>
    <property type="match status" value="1"/>
</dbReference>
<dbReference type="Proteomes" id="UP000184383">
    <property type="component" value="Unassembled WGS sequence"/>
</dbReference>
<dbReference type="Gene3D" id="3.40.50.150">
    <property type="entry name" value="Vaccinia Virus protein VP39"/>
    <property type="match status" value="1"/>
</dbReference>
<dbReference type="Pfam" id="PF13649">
    <property type="entry name" value="Methyltransf_25"/>
    <property type="match status" value="1"/>
</dbReference>
<feature type="domain" description="ATP-grasp" evidence="3">
    <location>
        <begin position="79"/>
        <end position="327"/>
    </location>
</feature>
<protein>
    <recommendedName>
        <fullName evidence="3">ATP-grasp domain-containing protein</fullName>
    </recommendedName>
</protein>
<dbReference type="GO" id="GO:0005524">
    <property type="term" value="F:ATP binding"/>
    <property type="evidence" value="ECO:0007669"/>
    <property type="project" value="UniProtKB-UniRule"/>
</dbReference>
<dbReference type="PROSITE" id="PS50975">
    <property type="entry name" value="ATP_GRASP"/>
    <property type="match status" value="1"/>
</dbReference>
<proteinExistence type="predicted"/>
<dbReference type="InterPro" id="IPR041698">
    <property type="entry name" value="Methyltransf_25"/>
</dbReference>
<feature type="region of interest" description="Disordered" evidence="2">
    <location>
        <begin position="101"/>
        <end position="121"/>
    </location>
</feature>
<accession>A0A1L9RER9</accession>
<feature type="region of interest" description="Disordered" evidence="2">
    <location>
        <begin position="1"/>
        <end position="33"/>
    </location>
</feature>
<dbReference type="InterPro" id="IPR011761">
    <property type="entry name" value="ATP-grasp"/>
</dbReference>
<evidence type="ECO:0000256" key="1">
    <source>
        <dbReference type="PROSITE-ProRule" id="PRU00409"/>
    </source>
</evidence>
<keyword evidence="1" id="KW-0067">ATP-binding</keyword>
<keyword evidence="5" id="KW-1185">Reference proteome</keyword>
<dbReference type="GeneID" id="63747125"/>
<evidence type="ECO:0000256" key="2">
    <source>
        <dbReference type="SAM" id="MobiDB-lite"/>
    </source>
</evidence>
<dbReference type="SUPFAM" id="SSF53335">
    <property type="entry name" value="S-adenosyl-L-methionine-dependent methyltransferases"/>
    <property type="match status" value="1"/>
</dbReference>